<gene>
    <name evidence="2" type="ORF">MUB46_17600</name>
</gene>
<dbReference type="InterPro" id="IPR036388">
    <property type="entry name" value="WH-like_DNA-bd_sf"/>
</dbReference>
<dbReference type="SUPFAM" id="SSF46785">
    <property type="entry name" value="Winged helix' DNA-binding domain"/>
    <property type="match status" value="1"/>
</dbReference>
<dbReference type="GO" id="GO:0006950">
    <property type="term" value="P:response to stress"/>
    <property type="evidence" value="ECO:0007669"/>
    <property type="project" value="TreeGrafter"/>
</dbReference>
<dbReference type="Proteomes" id="UP001320898">
    <property type="component" value="Unassembled WGS sequence"/>
</dbReference>
<dbReference type="Pfam" id="PF12802">
    <property type="entry name" value="MarR_2"/>
    <property type="match status" value="1"/>
</dbReference>
<dbReference type="InterPro" id="IPR036390">
    <property type="entry name" value="WH_DNA-bd_sf"/>
</dbReference>
<dbReference type="RefSeq" id="WP_261617263.1">
    <property type="nucleotide sequence ID" value="NZ_JALIDZ010000008.1"/>
</dbReference>
<dbReference type="InterPro" id="IPR000835">
    <property type="entry name" value="HTH_MarR-typ"/>
</dbReference>
<feature type="domain" description="HTH marR-type" evidence="1">
    <location>
        <begin position="1"/>
        <end position="128"/>
    </location>
</feature>
<evidence type="ECO:0000259" key="1">
    <source>
        <dbReference type="PROSITE" id="PS50995"/>
    </source>
</evidence>
<dbReference type="PANTHER" id="PTHR33164:SF43">
    <property type="entry name" value="HTH-TYPE TRANSCRIPTIONAL REPRESSOR YETL"/>
    <property type="match status" value="1"/>
</dbReference>
<accession>A0AAW5R0H1</accession>
<dbReference type="GO" id="GO:0003700">
    <property type="term" value="F:DNA-binding transcription factor activity"/>
    <property type="evidence" value="ECO:0007669"/>
    <property type="project" value="InterPro"/>
</dbReference>
<dbReference type="EMBL" id="JALIDZ010000008">
    <property type="protein sequence ID" value="MCT8973682.1"/>
    <property type="molecule type" value="Genomic_DNA"/>
</dbReference>
<dbReference type="Gene3D" id="1.10.10.10">
    <property type="entry name" value="Winged helix-like DNA-binding domain superfamily/Winged helix DNA-binding domain"/>
    <property type="match status" value="1"/>
</dbReference>
<keyword evidence="3" id="KW-1185">Reference proteome</keyword>
<dbReference type="PANTHER" id="PTHR33164">
    <property type="entry name" value="TRANSCRIPTIONAL REGULATOR, MARR FAMILY"/>
    <property type="match status" value="1"/>
</dbReference>
<evidence type="ECO:0000313" key="3">
    <source>
        <dbReference type="Proteomes" id="UP001320898"/>
    </source>
</evidence>
<dbReference type="PRINTS" id="PR00598">
    <property type="entry name" value="HTHMARR"/>
</dbReference>
<comment type="caution">
    <text evidence="2">The sequence shown here is derived from an EMBL/GenBank/DDBJ whole genome shotgun (WGS) entry which is preliminary data.</text>
</comment>
<evidence type="ECO:0000313" key="2">
    <source>
        <dbReference type="EMBL" id="MCT8973682.1"/>
    </source>
</evidence>
<dbReference type="AlphaFoldDB" id="A0AAW5R0H1"/>
<reference evidence="2 3" key="1">
    <citation type="submission" date="2022-04" db="EMBL/GenBank/DDBJ databases">
        <authorList>
            <person name="Ye Y.-Q."/>
            <person name="Du Z.-J."/>
        </authorList>
    </citation>
    <scope>NUCLEOTIDE SEQUENCE [LARGE SCALE GENOMIC DNA]</scope>
    <source>
        <strain evidence="2 3">A6E488</strain>
    </source>
</reference>
<name>A0AAW5R0H1_9HYPH</name>
<sequence length="142" mass="16056">MASLYRMVDKHLKKRLHTEFGTTLVRLDILYTLDMNPEGLSMGSLSSELFVTNGNISGIVKDLSKSGLVEMAPALTDRRSMIVTITPEGRDYIKEIVESHHEWVEDLLADMSQTQVLQLSELLRALKKSVAPKLEERLLQDD</sequence>
<proteinExistence type="predicted"/>
<dbReference type="SMART" id="SM00347">
    <property type="entry name" value="HTH_MARR"/>
    <property type="match status" value="1"/>
</dbReference>
<dbReference type="InterPro" id="IPR039422">
    <property type="entry name" value="MarR/SlyA-like"/>
</dbReference>
<protein>
    <submittedName>
        <fullName evidence="2">MarR family transcriptional regulator</fullName>
    </submittedName>
</protein>
<organism evidence="2 3">
    <name type="scientific">Microbaculum marinisediminis</name>
    <dbReference type="NCBI Taxonomy" id="2931392"/>
    <lineage>
        <taxon>Bacteria</taxon>
        <taxon>Pseudomonadati</taxon>
        <taxon>Pseudomonadota</taxon>
        <taxon>Alphaproteobacteria</taxon>
        <taxon>Hyphomicrobiales</taxon>
        <taxon>Tepidamorphaceae</taxon>
        <taxon>Microbaculum</taxon>
    </lineage>
</organism>
<dbReference type="PROSITE" id="PS50995">
    <property type="entry name" value="HTH_MARR_2"/>
    <property type="match status" value="1"/>
</dbReference>